<proteinExistence type="predicted"/>
<gene>
    <name evidence="1" type="ORF">BBK36DRAFT_1195807</name>
</gene>
<organism evidence="1 2">
    <name type="scientific">Trichoderma citrinoviride</name>
    <dbReference type="NCBI Taxonomy" id="58853"/>
    <lineage>
        <taxon>Eukaryota</taxon>
        <taxon>Fungi</taxon>
        <taxon>Dikarya</taxon>
        <taxon>Ascomycota</taxon>
        <taxon>Pezizomycotina</taxon>
        <taxon>Sordariomycetes</taxon>
        <taxon>Hypocreomycetidae</taxon>
        <taxon>Hypocreales</taxon>
        <taxon>Hypocreaceae</taxon>
        <taxon>Trichoderma</taxon>
    </lineage>
</organism>
<dbReference type="RefSeq" id="XP_024751699.1">
    <property type="nucleotide sequence ID" value="XM_024896910.1"/>
</dbReference>
<dbReference type="AlphaFoldDB" id="A0A2T4BGL8"/>
<sequence>MTISEASKFPFSYTHFPKLKSVRFCRDPWLRMGLFEPVPGPTPHLSNGFDFGSHHSELPTYYGLTRQTLST</sequence>
<keyword evidence="2" id="KW-1185">Reference proteome</keyword>
<dbReference type="GeneID" id="36605028"/>
<dbReference type="Proteomes" id="UP000241546">
    <property type="component" value="Unassembled WGS sequence"/>
</dbReference>
<name>A0A2T4BGL8_9HYPO</name>
<reference evidence="2" key="1">
    <citation type="submission" date="2016-07" db="EMBL/GenBank/DDBJ databases">
        <title>Multiple horizontal gene transfer events from other fungi enriched the ability of initially mycotrophic Trichoderma (Ascomycota) to feed on dead plant biomass.</title>
        <authorList>
            <consortium name="DOE Joint Genome Institute"/>
            <person name="Atanasova L."/>
            <person name="Chenthamara K."/>
            <person name="Zhang J."/>
            <person name="Grujic M."/>
            <person name="Henrissat B."/>
            <person name="Kuo A."/>
            <person name="Aerts A."/>
            <person name="Salamov A."/>
            <person name="Lipzen A."/>
            <person name="Labutti K."/>
            <person name="Barry K."/>
            <person name="Miao Y."/>
            <person name="Rahimi M.J."/>
            <person name="Shen Q."/>
            <person name="Grigoriev I.V."/>
            <person name="Kubicek C.P."/>
            <person name="Druzhinina I.S."/>
        </authorList>
    </citation>
    <scope>NUCLEOTIDE SEQUENCE [LARGE SCALE GENOMIC DNA]</scope>
    <source>
        <strain evidence="2">TUCIM 6016</strain>
    </source>
</reference>
<accession>A0A2T4BGL8</accession>
<dbReference type="OrthoDB" id="10462739at2759"/>
<evidence type="ECO:0000313" key="2">
    <source>
        <dbReference type="Proteomes" id="UP000241546"/>
    </source>
</evidence>
<dbReference type="EMBL" id="KZ680210">
    <property type="protein sequence ID" value="PTB68379.1"/>
    <property type="molecule type" value="Genomic_DNA"/>
</dbReference>
<evidence type="ECO:0000313" key="1">
    <source>
        <dbReference type="EMBL" id="PTB68379.1"/>
    </source>
</evidence>
<protein>
    <submittedName>
        <fullName evidence="1">Uncharacterized protein</fullName>
    </submittedName>
</protein>